<dbReference type="KEGG" id="lak:106165479"/>
<keyword evidence="2" id="KW-1185">Reference proteome</keyword>
<feature type="region of interest" description="Disordered" evidence="1">
    <location>
        <begin position="590"/>
        <end position="657"/>
    </location>
</feature>
<dbReference type="RefSeq" id="XP_013399137.1">
    <property type="nucleotide sequence ID" value="XM_013543683.1"/>
</dbReference>
<feature type="compositionally biased region" description="Polar residues" evidence="1">
    <location>
        <begin position="99"/>
        <end position="108"/>
    </location>
</feature>
<accession>A0A1S3ILP3</accession>
<feature type="compositionally biased region" description="Basic and acidic residues" evidence="1">
    <location>
        <begin position="1"/>
        <end position="11"/>
    </location>
</feature>
<gene>
    <name evidence="3" type="primary">LOC106165479</name>
</gene>
<feature type="compositionally biased region" description="Polar residues" evidence="1">
    <location>
        <begin position="630"/>
        <end position="642"/>
    </location>
</feature>
<protein>
    <submittedName>
        <fullName evidence="3">Flocculation protein FLO11-like</fullName>
    </submittedName>
</protein>
<feature type="region of interest" description="Disordered" evidence="1">
    <location>
        <begin position="375"/>
        <end position="426"/>
    </location>
</feature>
<dbReference type="Proteomes" id="UP000085678">
    <property type="component" value="Unplaced"/>
</dbReference>
<feature type="region of interest" description="Disordered" evidence="1">
    <location>
        <begin position="686"/>
        <end position="739"/>
    </location>
</feature>
<feature type="region of interest" description="Disordered" evidence="1">
    <location>
        <begin position="1"/>
        <end position="172"/>
    </location>
</feature>
<proteinExistence type="predicted"/>
<feature type="compositionally biased region" description="Acidic residues" evidence="1">
    <location>
        <begin position="55"/>
        <end position="75"/>
    </location>
</feature>
<feature type="region of interest" description="Disordered" evidence="1">
    <location>
        <begin position="490"/>
        <end position="512"/>
    </location>
</feature>
<feature type="compositionally biased region" description="Low complexity" evidence="1">
    <location>
        <begin position="155"/>
        <end position="172"/>
    </location>
</feature>
<name>A0A1S3ILP3_LINAN</name>
<evidence type="ECO:0000256" key="1">
    <source>
        <dbReference type="SAM" id="MobiDB-lite"/>
    </source>
</evidence>
<feature type="compositionally biased region" description="Basic residues" evidence="1">
    <location>
        <begin position="413"/>
        <end position="422"/>
    </location>
</feature>
<evidence type="ECO:0000313" key="2">
    <source>
        <dbReference type="Proteomes" id="UP000085678"/>
    </source>
</evidence>
<feature type="compositionally biased region" description="Polar residues" evidence="1">
    <location>
        <begin position="596"/>
        <end position="611"/>
    </location>
</feature>
<sequence>MYNSLLEKEARIQANRSKGYKTEKKTIKKKLKMRGMSTSSGKTDKDEVMLVPEGNSEDEEILSDDCVSDEDSSEEESQKASSTVMILKEDPEFKPKGSVQPQGTSNVRSRPRRNVGKPVKYTSDSEDEIMYLSDSSTEDTRKTKASKNKGKGKKSSPSVNVEPFSNSPPENSSLEMNTVVAIQNKQCNTLPQTLDATVSLTGAKLSLNGTSVIVDGASVSLDGAPVSNGARTSNGASVTHGDNFSVDTATVSLSGASVSLGSEVVTVRDATVTLGATTAYKNGSHGNTSTVVAGATKVCAETVPRTDGEVVTDPVCEGVSQSVTEISAHPVQGGLADTVGEVIAETEQDADVQEKSYCAPDDPKLAPVQAADSDVIEGQGSSGSHREPAQPRGRRGRSKSAPAPKPSSPNVKSRPKRNIKKPTRYDEEEIFVPANIRKLLHQTDSGVEQKDDHCQILTKSAKHGRKSTTVLEGNTVCQVPEESTLNIQFKEPRQDGTIPTQADASSEKNKEVHKPDLVSLALVPVRHQGTGPVLTVRLENIRVRSEDPVATHSTPVTNGQGTIIQNQPGVSTLQLTNTTFKRTVLPSWRPEKIASGQPQPLPQLSSVSKTITGDKSRLIKHGTGPVEMSSGHTTNVTDQSKWPKTEPATPESPVPPCVGVETEVATTPYSLKKEKPCNSPLVKQEFSLKKSRKRKSAPFIPGAKVHPLPNLPPLPSLELPDLDADVSSGKKRKGTVSAPIVIDEDSLPDVDVKENIQNQSPGAKDLSSDGRTHCVGPRTTLIVCPLSVLSNWILSPASVVAGVAMYFH</sequence>
<organism evidence="2 3">
    <name type="scientific">Lingula anatina</name>
    <name type="common">Brachiopod</name>
    <name type="synonym">Lingula unguis</name>
    <dbReference type="NCBI Taxonomy" id="7574"/>
    <lineage>
        <taxon>Eukaryota</taxon>
        <taxon>Metazoa</taxon>
        <taxon>Spiralia</taxon>
        <taxon>Lophotrochozoa</taxon>
        <taxon>Brachiopoda</taxon>
        <taxon>Linguliformea</taxon>
        <taxon>Lingulata</taxon>
        <taxon>Lingulida</taxon>
        <taxon>Linguloidea</taxon>
        <taxon>Lingulidae</taxon>
        <taxon>Lingula</taxon>
    </lineage>
</organism>
<dbReference type="AlphaFoldDB" id="A0A1S3ILP3"/>
<feature type="compositionally biased region" description="Basic residues" evidence="1">
    <location>
        <begin position="143"/>
        <end position="154"/>
    </location>
</feature>
<evidence type="ECO:0000313" key="3">
    <source>
        <dbReference type="RefSeq" id="XP_013399137.1"/>
    </source>
</evidence>
<reference evidence="3" key="1">
    <citation type="submission" date="2025-08" db="UniProtKB">
        <authorList>
            <consortium name="RefSeq"/>
        </authorList>
    </citation>
    <scope>IDENTIFICATION</scope>
    <source>
        <tissue evidence="3">Gonads</tissue>
    </source>
</reference>
<dbReference type="GeneID" id="106165479"/>
<dbReference type="InParanoid" id="A0A1S3ILP3"/>